<feature type="transmembrane region" description="Helical" evidence="1">
    <location>
        <begin position="951"/>
        <end position="970"/>
    </location>
</feature>
<dbReference type="Proteomes" id="UP000327030">
    <property type="component" value="Chromosome 1"/>
</dbReference>
<feature type="transmembrane region" description="Helical" evidence="1">
    <location>
        <begin position="813"/>
        <end position="834"/>
    </location>
</feature>
<name>A0A5P6VQH1_PSEXY</name>
<dbReference type="OrthoDB" id="1744393at2"/>
<feature type="transmembrane region" description="Helical" evidence="1">
    <location>
        <begin position="976"/>
        <end position="994"/>
    </location>
</feature>
<evidence type="ECO:0000256" key="1">
    <source>
        <dbReference type="SAM" id="Phobius"/>
    </source>
</evidence>
<proteinExistence type="predicted"/>
<dbReference type="AlphaFoldDB" id="A0A5P6VQH1"/>
<gene>
    <name evidence="2" type="ORF">FXF36_03180</name>
</gene>
<feature type="transmembrane region" description="Helical" evidence="1">
    <location>
        <begin position="753"/>
        <end position="768"/>
    </location>
</feature>
<feature type="transmembrane region" description="Helical" evidence="1">
    <location>
        <begin position="558"/>
        <end position="579"/>
    </location>
</feature>
<feature type="transmembrane region" description="Helical" evidence="1">
    <location>
        <begin position="780"/>
        <end position="801"/>
    </location>
</feature>
<feature type="transmembrane region" description="Helical" evidence="1">
    <location>
        <begin position="21"/>
        <end position="44"/>
    </location>
</feature>
<protein>
    <submittedName>
        <fullName evidence="2">Glycosyl transferase family 87</fullName>
    </submittedName>
</protein>
<reference evidence="3" key="1">
    <citation type="submission" date="2019-08" db="EMBL/GenBank/DDBJ databases">
        <title>Complete Genome Sequence of the Polysaccharide-Degrading Rumen Bacterium Pseudobutyrivibrio xylanivorans MA3014.</title>
        <authorList>
            <person name="Palevich N."/>
            <person name="Maclean P.H."/>
            <person name="Kelly W.J."/>
            <person name="Leahy S.C."/>
            <person name="Rakonjac J."/>
            <person name="Attwood G.T."/>
        </authorList>
    </citation>
    <scope>NUCLEOTIDE SEQUENCE [LARGE SCALE GENOMIC DNA]</scope>
    <source>
        <strain evidence="3">MA3014</strain>
    </source>
</reference>
<sequence>MQFNFGGKMDKNNKQSKKSKIPRIIYSVFFIFSIIIVALSIYIYRVSTEQMGLRGAGTIVNPYKISSSSDLVYLGKLVDSGYTFEKEYIEQTVDIDMESIGLFNPIGNEDYSFQGIYDGGGHSINNIVIEEEEGALFLGLGGQIKNLVVASGKISGNYAAGFAVKAVSSQAIISNCYNYATIHGEIRSSGIADDFSKGKINFCYNFGEIQGEIVNDISAFNVGELISINMSGDEIIMPETFTGYSYFISGTSDYLVDVINSFFSLGTTNFNKFSEINFLQDSKIFFTGNTLKRDIIRGINGKGTYHIPYLIQDVDDFLLFTDLVNSGIDFKGVYFKQKNNIDLVGIDEINPIGIFDSAKYFWGVYNGNSYSISNLNMDREDNCGLFGVLAGTVLNVSLENCHINGNCVGGIASHSYYLSRPQIINCICSGSNITGVTRAGGIADNFGNGDIILCVVDNSTSVNAPKESFICACDAKYIINCYAYDCFSNKPIIEKNVLCAESVTGKIISDLVIDGSLVKTLNKYINQHSSVRYVRSTDLNLWETSSTLKLSDQHSSRIIYKIVDLLLITGLFILVLIFNKNKIGILKNKIIISISEARRHRIIFVSIALSLLVLFVIYNLIENGIGFDRLYYNYSNGDAFTDRLSMIYFASDMASDRYILSESFYPPLNNLLYWLLSFYCGGYIENRFSYFQSHILNDNQIATIIFLAIALEVSIVFVLLRKYIVGNSISKSLIAIISFLSAPMLYAIERGNSLVLSFLLVMCFLIYYKNSDSAKRECALLSLAFSICLKIYPVFFCILLIDLNKKKNSINKILRVFIYSIVITTLSTIPYGGWSAVKGIFSNVVGLQRGTLDFSTATRLNYFRGLSVNFYNLFRLFFNENCAQKFSWILYAYVFLIAILVIVFVKEEYKKTIVAACLLCGVPNLSSFYTLIFFIPSFLQIYNKDDLEKIDYIYNGIIICMISFTPIYYFNNDFSLYSIVSPIGALLLISLLFFDSVFKIKSVECTSSE</sequence>
<dbReference type="GO" id="GO:0016740">
    <property type="term" value="F:transferase activity"/>
    <property type="evidence" value="ECO:0007669"/>
    <property type="project" value="UniProtKB-KW"/>
</dbReference>
<feature type="transmembrane region" description="Helical" evidence="1">
    <location>
        <begin position="912"/>
        <end position="939"/>
    </location>
</feature>
<keyword evidence="2" id="KW-0808">Transferase</keyword>
<keyword evidence="1" id="KW-1133">Transmembrane helix</keyword>
<evidence type="ECO:0000313" key="3">
    <source>
        <dbReference type="Proteomes" id="UP000327030"/>
    </source>
</evidence>
<accession>A0A5P6VQH1</accession>
<keyword evidence="1" id="KW-0472">Membrane</keyword>
<keyword evidence="1" id="KW-0812">Transmembrane</keyword>
<organism evidence="2 3">
    <name type="scientific">Pseudobutyrivibrio xylanivorans</name>
    <dbReference type="NCBI Taxonomy" id="185007"/>
    <lineage>
        <taxon>Bacteria</taxon>
        <taxon>Bacillati</taxon>
        <taxon>Bacillota</taxon>
        <taxon>Clostridia</taxon>
        <taxon>Lachnospirales</taxon>
        <taxon>Lachnospiraceae</taxon>
        <taxon>Pseudobutyrivibrio</taxon>
    </lineage>
</organism>
<feature type="transmembrane region" description="Helical" evidence="1">
    <location>
        <begin position="886"/>
        <end position="906"/>
    </location>
</feature>
<evidence type="ECO:0000313" key="2">
    <source>
        <dbReference type="EMBL" id="QFJ53939.1"/>
    </source>
</evidence>
<feature type="transmembrane region" description="Helical" evidence="1">
    <location>
        <begin position="600"/>
        <end position="621"/>
    </location>
</feature>
<dbReference type="Gene3D" id="2.160.20.110">
    <property type="match status" value="2"/>
</dbReference>
<feature type="transmembrane region" description="Helical" evidence="1">
    <location>
        <begin position="701"/>
        <end position="720"/>
    </location>
</feature>
<dbReference type="KEGG" id="pxv:FXF36_03180"/>
<dbReference type="EMBL" id="CP043028">
    <property type="protein sequence ID" value="QFJ53939.1"/>
    <property type="molecule type" value="Genomic_DNA"/>
</dbReference>